<dbReference type="AlphaFoldDB" id="M7P0L1"/>
<dbReference type="InterPro" id="IPR003660">
    <property type="entry name" value="HAMP_dom"/>
</dbReference>
<dbReference type="InterPro" id="IPR050482">
    <property type="entry name" value="Sensor_HK_TwoCompSys"/>
</dbReference>
<keyword evidence="7" id="KW-0812">Transmembrane</keyword>
<evidence type="ECO:0000259" key="8">
    <source>
        <dbReference type="PROSITE" id="PS50885"/>
    </source>
</evidence>
<dbReference type="SUPFAM" id="SSF55874">
    <property type="entry name" value="ATPase domain of HSP90 chaperone/DNA topoisomerase II/histidine kinase"/>
    <property type="match status" value="1"/>
</dbReference>
<feature type="domain" description="HAMP" evidence="8">
    <location>
        <begin position="96"/>
        <end position="148"/>
    </location>
</feature>
<feature type="non-terminal residue" evidence="9">
    <location>
        <position position="1"/>
    </location>
</feature>
<dbReference type="GO" id="GO:0000155">
    <property type="term" value="F:phosphorelay sensor kinase activity"/>
    <property type="evidence" value="ECO:0007669"/>
    <property type="project" value="InterPro"/>
</dbReference>
<dbReference type="CDD" id="cd16917">
    <property type="entry name" value="HATPase_UhpB-NarQ-NarX-like"/>
    <property type="match status" value="1"/>
</dbReference>
<dbReference type="GO" id="GO:0046983">
    <property type="term" value="F:protein dimerization activity"/>
    <property type="evidence" value="ECO:0007669"/>
    <property type="project" value="InterPro"/>
</dbReference>
<dbReference type="EMBL" id="APHR01000037">
    <property type="protein sequence ID" value="EMR13017.1"/>
    <property type="molecule type" value="Genomic_DNA"/>
</dbReference>
<dbReference type="PROSITE" id="PS50885">
    <property type="entry name" value="HAMP"/>
    <property type="match status" value="1"/>
</dbReference>
<name>M7P0L1_9GAMM</name>
<protein>
    <submittedName>
        <fullName evidence="9">Two-component sensor histidine kinase</fullName>
    </submittedName>
</protein>
<evidence type="ECO:0000313" key="10">
    <source>
        <dbReference type="Proteomes" id="UP000012019"/>
    </source>
</evidence>
<accession>M7P0L1</accession>
<comment type="caution">
    <text evidence="9">The sequence shown here is derived from an EMBL/GenBank/DDBJ whole genome shotgun (WGS) entry which is preliminary data.</text>
</comment>
<gene>
    <name evidence="9" type="ORF">MPL1_07713</name>
</gene>
<organism evidence="9 10">
    <name type="scientific">Methylophaga lonarensis MPL</name>
    <dbReference type="NCBI Taxonomy" id="1286106"/>
    <lineage>
        <taxon>Bacteria</taxon>
        <taxon>Pseudomonadati</taxon>
        <taxon>Pseudomonadota</taxon>
        <taxon>Gammaproteobacteria</taxon>
        <taxon>Thiotrichales</taxon>
        <taxon>Piscirickettsiaceae</taxon>
        <taxon>Methylophaga</taxon>
    </lineage>
</organism>
<feature type="transmembrane region" description="Helical" evidence="7">
    <location>
        <begin position="76"/>
        <end position="99"/>
    </location>
</feature>
<evidence type="ECO:0000256" key="5">
    <source>
        <dbReference type="ARBA" id="ARBA00023012"/>
    </source>
</evidence>
<evidence type="ECO:0000256" key="1">
    <source>
        <dbReference type="ARBA" id="ARBA00004370"/>
    </source>
</evidence>
<dbReference type="eggNOG" id="COG4585">
    <property type="taxonomic scope" value="Bacteria"/>
</dbReference>
<dbReference type="PANTHER" id="PTHR24421:SF58">
    <property type="entry name" value="SIGNAL TRANSDUCTION HISTIDINE-PROTEIN KINASE_PHOSPHATASE UHPB"/>
    <property type="match status" value="1"/>
</dbReference>
<keyword evidence="7" id="KW-1133">Transmembrane helix</keyword>
<dbReference type="STRING" id="1286106.MPL1_07713"/>
<keyword evidence="3" id="KW-0808">Transferase</keyword>
<proteinExistence type="predicted"/>
<dbReference type="PATRIC" id="fig|1286106.3.peg.1549"/>
<evidence type="ECO:0000313" key="9">
    <source>
        <dbReference type="EMBL" id="EMR13017.1"/>
    </source>
</evidence>
<dbReference type="InterPro" id="IPR036890">
    <property type="entry name" value="HATPase_C_sf"/>
</dbReference>
<dbReference type="PANTHER" id="PTHR24421">
    <property type="entry name" value="NITRATE/NITRITE SENSOR PROTEIN NARX-RELATED"/>
    <property type="match status" value="1"/>
</dbReference>
<dbReference type="Proteomes" id="UP000012019">
    <property type="component" value="Unassembled WGS sequence"/>
</dbReference>
<keyword evidence="4 9" id="KW-0418">Kinase</keyword>
<feature type="coiled-coil region" evidence="6">
    <location>
        <begin position="136"/>
        <end position="163"/>
    </location>
</feature>
<evidence type="ECO:0000256" key="3">
    <source>
        <dbReference type="ARBA" id="ARBA00022679"/>
    </source>
</evidence>
<evidence type="ECO:0000256" key="4">
    <source>
        <dbReference type="ARBA" id="ARBA00022777"/>
    </source>
</evidence>
<dbReference type="GO" id="GO:0016020">
    <property type="term" value="C:membrane"/>
    <property type="evidence" value="ECO:0007669"/>
    <property type="project" value="UniProtKB-SubCell"/>
</dbReference>
<dbReference type="InterPro" id="IPR011712">
    <property type="entry name" value="Sig_transdc_His_kin_sub3_dim/P"/>
</dbReference>
<evidence type="ECO:0000256" key="6">
    <source>
        <dbReference type="SAM" id="Coils"/>
    </source>
</evidence>
<dbReference type="Gene3D" id="1.20.5.1930">
    <property type="match status" value="1"/>
</dbReference>
<keyword evidence="2" id="KW-0597">Phosphoprotein</keyword>
<keyword evidence="5" id="KW-0902">Two-component regulatory system</keyword>
<evidence type="ECO:0000256" key="7">
    <source>
        <dbReference type="SAM" id="Phobius"/>
    </source>
</evidence>
<keyword evidence="7" id="KW-0472">Membrane</keyword>
<dbReference type="RefSeq" id="WP_009726529.1">
    <property type="nucleotide sequence ID" value="NZ_APHR01000037.1"/>
</dbReference>
<sequence>YLFTIIWTMRSIIIAKVSNHLSAAPSWFSWVYPKLFSLKSPAMQSIDYRDKSYGVLSLHPSHKEAITNAWTTLREVAIVSTVVILTTSLLMVFAMNIVIRPSRKIEKSIRALSNDLSGPPVPDFRINEWQSISLAINDFVQRLRLAQQKNQSLAEQLVRVQEDERRHISRELHDDLGQSLTGMLALSSLLTIKAQKSSPELAETAEKLTVTAQEMMNQMRNILFSLRLTDSLLHSGLDNSLHRLIHHWKARINSPIQLQYHNKAELSKLPESVQLNVFRVIQECLHNIYKHSDATQASVEISASPTKQQLHIIIMDNGTIEQLDFVSNPGFGISGIFERVAMLDGKIDFAIASPHGLVINVTIPIISSHSTTK</sequence>
<comment type="subcellular location">
    <subcellularLocation>
        <location evidence="1">Membrane</location>
    </subcellularLocation>
</comment>
<dbReference type="Pfam" id="PF07730">
    <property type="entry name" value="HisKA_3"/>
    <property type="match status" value="1"/>
</dbReference>
<keyword evidence="10" id="KW-1185">Reference proteome</keyword>
<dbReference type="Gene3D" id="3.30.565.10">
    <property type="entry name" value="Histidine kinase-like ATPase, C-terminal domain"/>
    <property type="match status" value="1"/>
</dbReference>
<reference evidence="9 10" key="1">
    <citation type="journal article" date="2013" name="Genome Announc.">
        <title>Draft Genome Sequence of Methylophaga lonarensis MPLT, a Haloalkaliphilic (Non-Methane-Utilizing) Methylotroph.</title>
        <authorList>
            <person name="Shetty S.A."/>
            <person name="Marathe N.P."/>
            <person name="Munot H."/>
            <person name="Antony C.P."/>
            <person name="Dhotre D.P."/>
            <person name="Murrell J.C."/>
            <person name="Shouche Y.S."/>
        </authorList>
    </citation>
    <scope>NUCLEOTIDE SEQUENCE [LARGE SCALE GENOMIC DNA]</scope>
    <source>
        <strain evidence="9 10">MPL</strain>
    </source>
</reference>
<evidence type="ECO:0000256" key="2">
    <source>
        <dbReference type="ARBA" id="ARBA00022553"/>
    </source>
</evidence>
<keyword evidence="6" id="KW-0175">Coiled coil</keyword>